<keyword evidence="1" id="KW-0812">Transmembrane</keyword>
<organism evidence="2 3">
    <name type="scientific">Novosphingobium marinum</name>
    <dbReference type="NCBI Taxonomy" id="1514948"/>
    <lineage>
        <taxon>Bacteria</taxon>
        <taxon>Pseudomonadati</taxon>
        <taxon>Pseudomonadota</taxon>
        <taxon>Alphaproteobacteria</taxon>
        <taxon>Sphingomonadales</taxon>
        <taxon>Sphingomonadaceae</taxon>
        <taxon>Novosphingobium</taxon>
    </lineage>
</organism>
<dbReference type="EMBL" id="JACBZF010000006">
    <property type="protein sequence ID" value="NYH96637.1"/>
    <property type="molecule type" value="Genomic_DNA"/>
</dbReference>
<feature type="transmembrane region" description="Helical" evidence="1">
    <location>
        <begin position="41"/>
        <end position="61"/>
    </location>
</feature>
<dbReference type="Pfam" id="PF12966">
    <property type="entry name" value="AtpR"/>
    <property type="match status" value="1"/>
</dbReference>
<dbReference type="RefSeq" id="WP_179408476.1">
    <property type="nucleotide sequence ID" value="NZ_BMGF01000007.1"/>
</dbReference>
<reference evidence="2 3" key="1">
    <citation type="submission" date="2020-07" db="EMBL/GenBank/DDBJ databases">
        <title>Genomic Encyclopedia of Type Strains, Phase IV (KMG-IV): sequencing the most valuable type-strain genomes for metagenomic binning, comparative biology and taxonomic classification.</title>
        <authorList>
            <person name="Goeker M."/>
        </authorList>
    </citation>
    <scope>NUCLEOTIDE SEQUENCE [LARGE SCALE GENOMIC DNA]</scope>
    <source>
        <strain evidence="2 3">DSM 29043</strain>
    </source>
</reference>
<keyword evidence="1" id="KW-0472">Membrane</keyword>
<dbReference type="NCBIfam" id="TIGR03165">
    <property type="entry name" value="F1F0_chp_2"/>
    <property type="match status" value="1"/>
</dbReference>
<dbReference type="AlphaFoldDB" id="A0A7Z0BWU3"/>
<sequence>MNELGSLGPPLVAGLLLGVFFFGGLWWTVRRGISSRQPGLWFMGSMLVRTGITMAGFYLVGGSHWERWLMSLLGFLAARLTMKWLTGSSTNILTRSAAEARHAP</sequence>
<evidence type="ECO:0000313" key="2">
    <source>
        <dbReference type="EMBL" id="NYH96637.1"/>
    </source>
</evidence>
<protein>
    <submittedName>
        <fullName evidence="2">F1F0 ATPase subunit 2</fullName>
    </submittedName>
</protein>
<gene>
    <name evidence="2" type="ORF">FHS75_002988</name>
</gene>
<keyword evidence="1" id="KW-1133">Transmembrane helix</keyword>
<comment type="caution">
    <text evidence="2">The sequence shown here is derived from an EMBL/GenBank/DDBJ whole genome shotgun (WGS) entry which is preliminary data.</text>
</comment>
<dbReference type="Proteomes" id="UP000522081">
    <property type="component" value="Unassembled WGS sequence"/>
</dbReference>
<accession>A0A7Z0BWU3</accession>
<keyword evidence="3" id="KW-1185">Reference proteome</keyword>
<dbReference type="InterPro" id="IPR017581">
    <property type="entry name" value="AtpR-like"/>
</dbReference>
<evidence type="ECO:0000313" key="3">
    <source>
        <dbReference type="Proteomes" id="UP000522081"/>
    </source>
</evidence>
<feature type="transmembrane region" description="Helical" evidence="1">
    <location>
        <begin position="12"/>
        <end position="29"/>
    </location>
</feature>
<proteinExistence type="predicted"/>
<name>A0A7Z0BWU3_9SPHN</name>
<evidence type="ECO:0000256" key="1">
    <source>
        <dbReference type="SAM" id="Phobius"/>
    </source>
</evidence>